<evidence type="ECO:0000313" key="1">
    <source>
        <dbReference type="EMBL" id="TFK69932.1"/>
    </source>
</evidence>
<protein>
    <submittedName>
        <fullName evidence="1">Uncharacterized protein</fullName>
    </submittedName>
</protein>
<dbReference type="EMBL" id="ML208321">
    <property type="protein sequence ID" value="TFK69932.1"/>
    <property type="molecule type" value="Genomic_DNA"/>
</dbReference>
<organism evidence="1 2">
    <name type="scientific">Pluteus cervinus</name>
    <dbReference type="NCBI Taxonomy" id="181527"/>
    <lineage>
        <taxon>Eukaryota</taxon>
        <taxon>Fungi</taxon>
        <taxon>Dikarya</taxon>
        <taxon>Basidiomycota</taxon>
        <taxon>Agaricomycotina</taxon>
        <taxon>Agaricomycetes</taxon>
        <taxon>Agaricomycetidae</taxon>
        <taxon>Agaricales</taxon>
        <taxon>Pluteineae</taxon>
        <taxon>Pluteaceae</taxon>
        <taxon>Pluteus</taxon>
    </lineage>
</organism>
<reference evidence="1 2" key="1">
    <citation type="journal article" date="2019" name="Nat. Ecol. Evol.">
        <title>Megaphylogeny resolves global patterns of mushroom evolution.</title>
        <authorList>
            <person name="Varga T."/>
            <person name="Krizsan K."/>
            <person name="Foldi C."/>
            <person name="Dima B."/>
            <person name="Sanchez-Garcia M."/>
            <person name="Sanchez-Ramirez S."/>
            <person name="Szollosi G.J."/>
            <person name="Szarkandi J.G."/>
            <person name="Papp V."/>
            <person name="Albert L."/>
            <person name="Andreopoulos W."/>
            <person name="Angelini C."/>
            <person name="Antonin V."/>
            <person name="Barry K.W."/>
            <person name="Bougher N.L."/>
            <person name="Buchanan P."/>
            <person name="Buyck B."/>
            <person name="Bense V."/>
            <person name="Catcheside P."/>
            <person name="Chovatia M."/>
            <person name="Cooper J."/>
            <person name="Damon W."/>
            <person name="Desjardin D."/>
            <person name="Finy P."/>
            <person name="Geml J."/>
            <person name="Haridas S."/>
            <person name="Hughes K."/>
            <person name="Justo A."/>
            <person name="Karasinski D."/>
            <person name="Kautmanova I."/>
            <person name="Kiss B."/>
            <person name="Kocsube S."/>
            <person name="Kotiranta H."/>
            <person name="LaButti K.M."/>
            <person name="Lechner B.E."/>
            <person name="Liimatainen K."/>
            <person name="Lipzen A."/>
            <person name="Lukacs Z."/>
            <person name="Mihaltcheva S."/>
            <person name="Morgado L.N."/>
            <person name="Niskanen T."/>
            <person name="Noordeloos M.E."/>
            <person name="Ohm R.A."/>
            <person name="Ortiz-Santana B."/>
            <person name="Ovrebo C."/>
            <person name="Racz N."/>
            <person name="Riley R."/>
            <person name="Savchenko A."/>
            <person name="Shiryaev A."/>
            <person name="Soop K."/>
            <person name="Spirin V."/>
            <person name="Szebenyi C."/>
            <person name="Tomsovsky M."/>
            <person name="Tulloss R.E."/>
            <person name="Uehling J."/>
            <person name="Grigoriev I.V."/>
            <person name="Vagvolgyi C."/>
            <person name="Papp T."/>
            <person name="Martin F.M."/>
            <person name="Miettinen O."/>
            <person name="Hibbett D.S."/>
            <person name="Nagy L.G."/>
        </authorList>
    </citation>
    <scope>NUCLEOTIDE SEQUENCE [LARGE SCALE GENOMIC DNA]</scope>
    <source>
        <strain evidence="1 2">NL-1719</strain>
    </source>
</reference>
<dbReference type="Proteomes" id="UP000308600">
    <property type="component" value="Unassembled WGS sequence"/>
</dbReference>
<keyword evidence="2" id="KW-1185">Reference proteome</keyword>
<name>A0ACD3AWG7_9AGAR</name>
<proteinExistence type="predicted"/>
<evidence type="ECO:0000313" key="2">
    <source>
        <dbReference type="Proteomes" id="UP000308600"/>
    </source>
</evidence>
<sequence length="966" mass="106404">MRVLSVVLTVPKDPNDFYGRHRQSIADLEEQLHNIFLNHPKSYTKDSGDPVIPADALVDVFRAFSELYDGVQLMTEEETGMLEKLLASNPGLEVTPQILLGFVAGRTKHTPPRSPAPESDLDLPGRGRSEDRTEFTHSRSSSGDSSGTSSYPMSQSRRSSLGPPHTPGTSSKGPSPFDTERRQRSTPLNNAAPSSWSKRPVAAHRRKSDAGSRSDSDVSANFSLSPSVWRRTSSKSRAPSIPSSPTPHSPEPTFTPIGSPPSYSSGPPRPHSRAHSQPQSHFANSSFFGHPGDDMDDLHSSTQVRDENNTITSSDQTLYDFPHHMDDGFAHSISSLPMPRKTSDDSDSDGEDESALGLVMDRSATSSTVSMEPIDRVDVLQRANTELGRKLQEAERTLHTNQLQHEQDMDDMQSKLDEMKSELTAARREEKELKAKERQMTTQINALESEIAKLSKALEQARTAYASLQRQYAEQCELSERYRDDLRQREEVIRNMREAASLHELENGKWARERESYEERLVHLEAELVLAQQAHAQLDEQKQENLLLKETIDRMRFDMDEMRNNITAATGQSSAPSTMSKSLGAELLGKMKGGWGLDDEEEHIEEEQQQIGNFSADLDGDDTEGEDVIQTIITRKTRKKVASRANKLEHTTFEEVKEYSDNSTQYDLSAFFVSHASQTEPPPKIITASMSMQTDPPPTVESFSIQTDPEPVPPPRITLEMEIQTEPEPEPEPVASTSTIEDSRSSDESDASSSSTVVPPTPKPHLHTLPEHADQPPAYNQINAEEAEWRATAEVLKKYHPGVKIPLGPVPGGISQDTVEDWKALKDELGGGCSVLDKVIEQSEKVSAPRFSRSSKRSSSRFYNIYNTYVYGDKSGAGVMGGNVAIVGLGLAASFVVGYALSNVQTYAAHTVIPGAPTYYDRAVWSSFNAMDAAGEGFGADGTAAVWNVLGRVGGGAARMVRGWPT</sequence>
<gene>
    <name evidence="1" type="ORF">BDN72DRAFT_767273</name>
</gene>
<accession>A0ACD3AWG7</accession>